<dbReference type="EMBL" id="RAPE01000002">
    <property type="protein sequence ID" value="RKF15152.1"/>
    <property type="molecule type" value="Genomic_DNA"/>
</dbReference>
<reference evidence="3 4" key="1">
    <citation type="submission" date="2018-09" db="EMBL/GenBank/DDBJ databases">
        <title>Roseovarius spongiae sp. nov., isolated from a marine sponge.</title>
        <authorList>
            <person name="Zhuang L."/>
            <person name="Luo L."/>
        </authorList>
    </citation>
    <scope>NUCLEOTIDE SEQUENCE [LARGE SCALE GENOMIC DNA]</scope>
    <source>
        <strain evidence="3 4">HN-E21</strain>
    </source>
</reference>
<dbReference type="OrthoDB" id="7726503at2"/>
<dbReference type="RefSeq" id="WP_121166335.1">
    <property type="nucleotide sequence ID" value="NZ_RAPE01000002.1"/>
</dbReference>
<proteinExistence type="predicted"/>
<dbReference type="Proteomes" id="UP000281128">
    <property type="component" value="Unassembled WGS sequence"/>
</dbReference>
<name>A0A3A8B3F0_9RHOB</name>
<dbReference type="AlphaFoldDB" id="A0A3A8B3F0"/>
<dbReference type="Pfam" id="PF18312">
    <property type="entry name" value="ScsC_N"/>
    <property type="match status" value="1"/>
</dbReference>
<feature type="chain" id="PRO_5017267354" evidence="1">
    <location>
        <begin position="19"/>
        <end position="163"/>
    </location>
</feature>
<accession>A0A3A8B3F0</accession>
<evidence type="ECO:0000256" key="1">
    <source>
        <dbReference type="SAM" id="SignalP"/>
    </source>
</evidence>
<feature type="domain" description="Copper resistance protein ScsC N-terminal" evidence="2">
    <location>
        <begin position="29"/>
        <end position="53"/>
    </location>
</feature>
<dbReference type="InterPro" id="IPR041205">
    <property type="entry name" value="ScsC_N"/>
</dbReference>
<evidence type="ECO:0000313" key="4">
    <source>
        <dbReference type="Proteomes" id="UP000281128"/>
    </source>
</evidence>
<sequence length="163" mass="17398">MRALAGATLIAALPLAAAATDFTALSDAERAAFRAEVRAALLAHPEIVARALEQRNPVQSAYRQQIDDDLSLLGRIAPEILAGRDIALFVGSDCADCADAIRELEAFSEAFGATFILRDMADAQGRAWAEALELDGAPFYVLTDMVLRGHMPPIVLGKYLGAE</sequence>
<feature type="signal peptide" evidence="1">
    <location>
        <begin position="1"/>
        <end position="18"/>
    </location>
</feature>
<evidence type="ECO:0000313" key="3">
    <source>
        <dbReference type="EMBL" id="RKF15152.1"/>
    </source>
</evidence>
<keyword evidence="4" id="KW-1185">Reference proteome</keyword>
<comment type="caution">
    <text evidence="3">The sequence shown here is derived from an EMBL/GenBank/DDBJ whole genome shotgun (WGS) entry which is preliminary data.</text>
</comment>
<organism evidence="3 4">
    <name type="scientific">Roseovarius spongiae</name>
    <dbReference type="NCBI Taxonomy" id="2320272"/>
    <lineage>
        <taxon>Bacteria</taxon>
        <taxon>Pseudomonadati</taxon>
        <taxon>Pseudomonadota</taxon>
        <taxon>Alphaproteobacteria</taxon>
        <taxon>Rhodobacterales</taxon>
        <taxon>Roseobacteraceae</taxon>
        <taxon>Roseovarius</taxon>
    </lineage>
</organism>
<protein>
    <submittedName>
        <fullName evidence="3">Disulfide bond formation protein DsbA</fullName>
    </submittedName>
</protein>
<evidence type="ECO:0000259" key="2">
    <source>
        <dbReference type="Pfam" id="PF18312"/>
    </source>
</evidence>
<keyword evidence="1" id="KW-0732">Signal</keyword>
<gene>
    <name evidence="3" type="ORF">D6850_09920</name>
</gene>